<dbReference type="Pfam" id="PF12771">
    <property type="entry name" value="SusD-like_2"/>
    <property type="match status" value="1"/>
</dbReference>
<dbReference type="RefSeq" id="WP_345164809.1">
    <property type="nucleotide sequence ID" value="NZ_BAABGX010000002.1"/>
</dbReference>
<dbReference type="InterPro" id="IPR011990">
    <property type="entry name" value="TPR-like_helical_dom_sf"/>
</dbReference>
<evidence type="ECO:0000313" key="3">
    <source>
        <dbReference type="Proteomes" id="UP001501844"/>
    </source>
</evidence>
<dbReference type="PROSITE" id="PS51257">
    <property type="entry name" value="PROKAR_LIPOPROTEIN"/>
    <property type="match status" value="1"/>
</dbReference>
<comment type="caution">
    <text evidence="2">The sequence shown here is derived from an EMBL/GenBank/DDBJ whole genome shotgun (WGS) entry which is preliminary data.</text>
</comment>
<dbReference type="Proteomes" id="UP001501844">
    <property type="component" value="Unassembled WGS sequence"/>
</dbReference>
<keyword evidence="2" id="KW-0449">Lipoprotein</keyword>
<evidence type="ECO:0000313" key="2">
    <source>
        <dbReference type="EMBL" id="GAA4304497.1"/>
    </source>
</evidence>
<feature type="chain" id="PRO_5046694922" evidence="1">
    <location>
        <begin position="21"/>
        <end position="485"/>
    </location>
</feature>
<dbReference type="EMBL" id="BAABGX010000002">
    <property type="protein sequence ID" value="GAA4304497.1"/>
    <property type="molecule type" value="Genomic_DNA"/>
</dbReference>
<dbReference type="Gene3D" id="1.25.40.390">
    <property type="match status" value="1"/>
</dbReference>
<proteinExistence type="predicted"/>
<reference evidence="3" key="1">
    <citation type="journal article" date="2019" name="Int. J. Syst. Evol. Microbiol.">
        <title>The Global Catalogue of Microorganisms (GCM) 10K type strain sequencing project: providing services to taxonomists for standard genome sequencing and annotation.</title>
        <authorList>
            <consortium name="The Broad Institute Genomics Platform"/>
            <consortium name="The Broad Institute Genome Sequencing Center for Infectious Disease"/>
            <person name="Wu L."/>
            <person name="Ma J."/>
        </authorList>
    </citation>
    <scope>NUCLEOTIDE SEQUENCE [LARGE SCALE GENOMIC DNA]</scope>
    <source>
        <strain evidence="3">JCM 17917</strain>
    </source>
</reference>
<keyword evidence="3" id="KW-1185">Reference proteome</keyword>
<organism evidence="2 3">
    <name type="scientific">Nibribacter koreensis</name>
    <dbReference type="NCBI Taxonomy" id="1084519"/>
    <lineage>
        <taxon>Bacteria</taxon>
        <taxon>Pseudomonadati</taxon>
        <taxon>Bacteroidota</taxon>
        <taxon>Cytophagia</taxon>
        <taxon>Cytophagales</taxon>
        <taxon>Hymenobacteraceae</taxon>
        <taxon>Nibribacter</taxon>
    </lineage>
</organism>
<gene>
    <name evidence="2" type="ORF">GCM10023183_17860</name>
</gene>
<accession>A0ABP8FIC4</accession>
<evidence type="ECO:0000256" key="1">
    <source>
        <dbReference type="SAM" id="SignalP"/>
    </source>
</evidence>
<sequence length="485" mass="53471">MKKRILSIATGLLVFLGACDFSDFGDTNVDPTALPAVSNKALLTFSEQAISWTTWSAPARQGAVGTASSTAGYANDYMVLYAQYLSEGPYPESQNYSDRNLSWTEWYRGPLANLQTIIDNNNAGNAAADPANGSKNNQIAVARILKAYYFWYLTDTYGDIPYSEALKGNENRTPKYDAQEAIYNDLFKEMTEAQAQIELAGFPVQGDILLNGDMAGWKRFANTARMFMALRLIKKNPAKAKAEFEAAMTAGAITSNDENIVYQFLGGDPNNWNPWYENYSNDNRNDYALSDRIVTAMQGDPRLKVYGESINGNIIGLPYGTAVARNIPSAYSRLGERFQGAGVIAPIFTYSQVLFARAEMANRGLTSENAGALYEQGIEASAEFYGVGPIPHGAYAGNNAAGLQQIITEKWKHQFLNGFEAWTDWRRTGYPSFLVPGEGSLDARGIPRRMSYPANARTVNQAGYDAAIARQGADTNYTRVWWDVQ</sequence>
<protein>
    <submittedName>
        <fullName evidence="2">SusD/RagB family nutrient-binding outer membrane lipoprotein</fullName>
    </submittedName>
</protein>
<feature type="signal peptide" evidence="1">
    <location>
        <begin position="1"/>
        <end position="20"/>
    </location>
</feature>
<name>A0ABP8FIC4_9BACT</name>
<dbReference type="SUPFAM" id="SSF48452">
    <property type="entry name" value="TPR-like"/>
    <property type="match status" value="1"/>
</dbReference>
<dbReference type="InterPro" id="IPR041662">
    <property type="entry name" value="SusD-like_2"/>
</dbReference>
<keyword evidence="1" id="KW-0732">Signal</keyword>